<name>A0A964T670_9HYPH</name>
<gene>
    <name evidence="5" type="ORF">E4O86_16310</name>
</gene>
<dbReference type="Pfam" id="PF04972">
    <property type="entry name" value="BON"/>
    <property type="match status" value="1"/>
</dbReference>
<sequence length="228" mass="25022">MNAADVMTKDVITVPPEMTVREAAEILLQHRISAVPVVDAAGKLVGILSEGDLVRRHEIGTERRRSWWLQVFSDTSASGQDYVKSHGLRVADIMTRDVVTADESTSLAEIANRLERYGVKRLPIVRDGRVVGIVSRSNLVRALASVPISVPAAAASDNEIRESVMAHIRAQPWGMPWLTNASVHDGVVEIWGMVNSDDERRAIRVAAESTPGVRAVNDHMMIRPYAAE</sequence>
<dbReference type="OrthoDB" id="9783590at2"/>
<feature type="domain" description="CBS" evidence="4">
    <location>
        <begin position="94"/>
        <end position="150"/>
    </location>
</feature>
<evidence type="ECO:0000259" key="4">
    <source>
        <dbReference type="PROSITE" id="PS51371"/>
    </source>
</evidence>
<dbReference type="Proteomes" id="UP000773614">
    <property type="component" value="Unassembled WGS sequence"/>
</dbReference>
<accession>A0A964T670</accession>
<dbReference type="InterPro" id="IPR051462">
    <property type="entry name" value="CBS_domain-containing"/>
</dbReference>
<keyword evidence="1" id="KW-0677">Repeat</keyword>
<dbReference type="InterPro" id="IPR017080">
    <property type="entry name" value="UCP036990_CBS_BON"/>
</dbReference>
<evidence type="ECO:0000259" key="3">
    <source>
        <dbReference type="PROSITE" id="PS50914"/>
    </source>
</evidence>
<evidence type="ECO:0000313" key="6">
    <source>
        <dbReference type="Proteomes" id="UP000773614"/>
    </source>
</evidence>
<dbReference type="InterPro" id="IPR000644">
    <property type="entry name" value="CBS_dom"/>
</dbReference>
<comment type="caution">
    <text evidence="5">The sequence shown here is derived from an EMBL/GenBank/DDBJ whole genome shotgun (WGS) entry which is preliminary data.</text>
</comment>
<dbReference type="PROSITE" id="PS50914">
    <property type="entry name" value="BON"/>
    <property type="match status" value="1"/>
</dbReference>
<dbReference type="Gene3D" id="3.10.580.10">
    <property type="entry name" value="CBS-domain"/>
    <property type="match status" value="1"/>
</dbReference>
<feature type="domain" description="BON" evidence="3">
    <location>
        <begin position="156"/>
        <end position="224"/>
    </location>
</feature>
<feature type="domain" description="CBS" evidence="4">
    <location>
        <begin position="7"/>
        <end position="63"/>
    </location>
</feature>
<dbReference type="PANTHER" id="PTHR48108:SF26">
    <property type="entry name" value="CBS DOMAIN-CONTAINING PROTEIN DDB_G0289609"/>
    <property type="match status" value="1"/>
</dbReference>
<evidence type="ECO:0000256" key="1">
    <source>
        <dbReference type="ARBA" id="ARBA00022737"/>
    </source>
</evidence>
<dbReference type="PANTHER" id="PTHR48108">
    <property type="entry name" value="CBS DOMAIN-CONTAINING PROTEIN CBSX2, CHLOROPLASTIC"/>
    <property type="match status" value="1"/>
</dbReference>
<dbReference type="AlphaFoldDB" id="A0A964T670"/>
<protein>
    <submittedName>
        <fullName evidence="5">CBS domain-containing protein</fullName>
    </submittedName>
</protein>
<dbReference type="PIRSF" id="PIRSF036990">
    <property type="entry name" value="UCP036990_CBS_BON"/>
    <property type="match status" value="1"/>
</dbReference>
<dbReference type="EMBL" id="SPKJ01000066">
    <property type="protein sequence ID" value="MYZ49276.1"/>
    <property type="molecule type" value="Genomic_DNA"/>
</dbReference>
<dbReference type="PROSITE" id="PS51371">
    <property type="entry name" value="CBS"/>
    <property type="match status" value="2"/>
</dbReference>
<reference evidence="5" key="1">
    <citation type="submission" date="2019-03" db="EMBL/GenBank/DDBJ databases">
        <title>Afifella sp. nov., isolated from activated sludge.</title>
        <authorList>
            <person name="Li Q."/>
            <person name="Liu Y."/>
        </authorList>
    </citation>
    <scope>NUCLEOTIDE SEQUENCE</scope>
    <source>
        <strain evidence="5">L72</strain>
    </source>
</reference>
<dbReference type="SMART" id="SM00116">
    <property type="entry name" value="CBS"/>
    <property type="match status" value="2"/>
</dbReference>
<dbReference type="SUPFAM" id="SSF54631">
    <property type="entry name" value="CBS-domain pair"/>
    <property type="match status" value="1"/>
</dbReference>
<dbReference type="InterPro" id="IPR046342">
    <property type="entry name" value="CBS_dom_sf"/>
</dbReference>
<evidence type="ECO:0000313" key="5">
    <source>
        <dbReference type="EMBL" id="MYZ49276.1"/>
    </source>
</evidence>
<dbReference type="Pfam" id="PF00571">
    <property type="entry name" value="CBS"/>
    <property type="match status" value="2"/>
</dbReference>
<keyword evidence="2" id="KW-0129">CBS domain</keyword>
<evidence type="ECO:0000256" key="2">
    <source>
        <dbReference type="PROSITE-ProRule" id="PRU00703"/>
    </source>
</evidence>
<keyword evidence="6" id="KW-1185">Reference proteome</keyword>
<dbReference type="InterPro" id="IPR007055">
    <property type="entry name" value="BON_dom"/>
</dbReference>
<dbReference type="RefSeq" id="WP_161141616.1">
    <property type="nucleotide sequence ID" value="NZ_SPKJ01000066.1"/>
</dbReference>
<proteinExistence type="predicted"/>
<organism evidence="5 6">
    <name type="scientific">Propylenella binzhouense</name>
    <dbReference type="NCBI Taxonomy" id="2555902"/>
    <lineage>
        <taxon>Bacteria</taxon>
        <taxon>Pseudomonadati</taxon>
        <taxon>Pseudomonadota</taxon>
        <taxon>Alphaproteobacteria</taxon>
        <taxon>Hyphomicrobiales</taxon>
        <taxon>Propylenellaceae</taxon>
        <taxon>Propylenella</taxon>
    </lineage>
</organism>
<dbReference type="Gene3D" id="3.30.1340.30">
    <property type="match status" value="1"/>
</dbReference>
<dbReference type="CDD" id="cd04586">
    <property type="entry name" value="CBS_pair_BON_assoc"/>
    <property type="match status" value="1"/>
</dbReference>